<keyword evidence="1" id="KW-0732">Signal</keyword>
<evidence type="ECO:0000313" key="2">
    <source>
        <dbReference type="EMBL" id="NZA25688.1"/>
    </source>
</evidence>
<feature type="signal peptide" evidence="1">
    <location>
        <begin position="1"/>
        <end position="26"/>
    </location>
</feature>
<name>A0A853JAK4_9GAMM</name>
<protein>
    <submittedName>
        <fullName evidence="2">Uncharacterized protein</fullName>
    </submittedName>
</protein>
<dbReference type="AlphaFoldDB" id="A0A853JAK4"/>
<dbReference type="Proteomes" id="UP000578091">
    <property type="component" value="Unassembled WGS sequence"/>
</dbReference>
<dbReference type="EMBL" id="JACCKA010000031">
    <property type="protein sequence ID" value="NZA25688.1"/>
    <property type="molecule type" value="Genomic_DNA"/>
</dbReference>
<evidence type="ECO:0000313" key="3">
    <source>
        <dbReference type="Proteomes" id="UP000578091"/>
    </source>
</evidence>
<accession>A0A853JAK4</accession>
<reference evidence="2 3" key="1">
    <citation type="submission" date="2020-07" db="EMBL/GenBank/DDBJ databases">
        <title>Luteimonas sp. SJ-92.</title>
        <authorList>
            <person name="Huang X.-X."/>
            <person name="Xu L."/>
            <person name="Sun J.-Q."/>
        </authorList>
    </citation>
    <scope>NUCLEOTIDE SEQUENCE [LARGE SCALE GENOMIC DNA]</scope>
    <source>
        <strain evidence="2 3">SJ-92</strain>
    </source>
</reference>
<dbReference type="RefSeq" id="WP_180677493.1">
    <property type="nucleotide sequence ID" value="NZ_JACCKA010000031.1"/>
</dbReference>
<keyword evidence="3" id="KW-1185">Reference proteome</keyword>
<gene>
    <name evidence="2" type="ORF">H0E84_04775</name>
</gene>
<proteinExistence type="predicted"/>
<evidence type="ECO:0000256" key="1">
    <source>
        <dbReference type="SAM" id="SignalP"/>
    </source>
</evidence>
<comment type="caution">
    <text evidence="2">The sequence shown here is derived from an EMBL/GenBank/DDBJ whole genome shotgun (WGS) entry which is preliminary data.</text>
</comment>
<sequence>MKTRKVKFSLLCGVLFGASAALSAWANTTTVMPECDWGCVQQCRQQNCDPGDWICNYFDCHWACGCEPL</sequence>
<feature type="chain" id="PRO_5032980284" evidence="1">
    <location>
        <begin position="27"/>
        <end position="69"/>
    </location>
</feature>
<organism evidence="2 3">
    <name type="scientific">Luteimonas salinisoli</name>
    <dbReference type="NCBI Taxonomy" id="2752307"/>
    <lineage>
        <taxon>Bacteria</taxon>
        <taxon>Pseudomonadati</taxon>
        <taxon>Pseudomonadota</taxon>
        <taxon>Gammaproteobacteria</taxon>
        <taxon>Lysobacterales</taxon>
        <taxon>Lysobacteraceae</taxon>
        <taxon>Luteimonas</taxon>
    </lineage>
</organism>